<organism evidence="4 5">
    <name type="scientific">Taibaiella soli</name>
    <dbReference type="NCBI Taxonomy" id="1649169"/>
    <lineage>
        <taxon>Bacteria</taxon>
        <taxon>Pseudomonadati</taxon>
        <taxon>Bacteroidota</taxon>
        <taxon>Chitinophagia</taxon>
        <taxon>Chitinophagales</taxon>
        <taxon>Chitinophagaceae</taxon>
        <taxon>Taibaiella</taxon>
    </lineage>
</organism>
<dbReference type="PANTHER" id="PTHR33371:SF4">
    <property type="entry name" value="INTERMEMBRANE PHOSPHOLIPID TRANSPORT SYSTEM BINDING PROTEIN MLAD"/>
    <property type="match status" value="1"/>
</dbReference>
<dbReference type="EMBL" id="QKTW01000014">
    <property type="protein sequence ID" value="PZF73298.1"/>
    <property type="molecule type" value="Genomic_DNA"/>
</dbReference>
<keyword evidence="5" id="KW-1185">Reference proteome</keyword>
<evidence type="ECO:0000313" key="5">
    <source>
        <dbReference type="Proteomes" id="UP000248745"/>
    </source>
</evidence>
<gene>
    <name evidence="4" type="ORF">DN068_09010</name>
</gene>
<dbReference type="RefSeq" id="WP_110998577.1">
    <property type="nucleotide sequence ID" value="NZ_QKTW01000014.1"/>
</dbReference>
<evidence type="ECO:0000313" key="4">
    <source>
        <dbReference type="EMBL" id="PZF73298.1"/>
    </source>
</evidence>
<evidence type="ECO:0000256" key="2">
    <source>
        <dbReference type="SAM" id="Phobius"/>
    </source>
</evidence>
<evidence type="ECO:0000256" key="1">
    <source>
        <dbReference type="SAM" id="Coils"/>
    </source>
</evidence>
<comment type="caution">
    <text evidence="4">The sequence shown here is derived from an EMBL/GenBank/DDBJ whole genome shotgun (WGS) entry which is preliminary data.</text>
</comment>
<keyword evidence="2" id="KW-0812">Transmembrane</keyword>
<protein>
    <recommendedName>
        <fullName evidence="3">Mce/MlaD domain-containing protein</fullName>
    </recommendedName>
</protein>
<reference evidence="4 5" key="1">
    <citation type="submission" date="2018-06" db="EMBL/GenBank/DDBJ databases">
        <title>Mucibacter soli gen. nov., sp. nov., a new member of the family Chitinophagaceae producing mucin.</title>
        <authorList>
            <person name="Kim M.-K."/>
            <person name="Park S."/>
            <person name="Kim T.-S."/>
            <person name="Joung Y."/>
            <person name="Han J.-H."/>
            <person name="Kim S.B."/>
        </authorList>
    </citation>
    <scope>NUCLEOTIDE SEQUENCE [LARGE SCALE GENOMIC DNA]</scope>
    <source>
        <strain evidence="4 5">R1-15</strain>
    </source>
</reference>
<dbReference type="AlphaFoldDB" id="A0A2W2B004"/>
<accession>A0A2W2B004</accession>
<keyword evidence="2" id="KW-1133">Transmembrane helix</keyword>
<dbReference type="Proteomes" id="UP000248745">
    <property type="component" value="Unassembled WGS sequence"/>
</dbReference>
<feature type="transmembrane region" description="Helical" evidence="2">
    <location>
        <begin position="7"/>
        <end position="27"/>
    </location>
</feature>
<dbReference type="OrthoDB" id="9769132at2"/>
<keyword evidence="1" id="KW-0175">Coiled coil</keyword>
<evidence type="ECO:0000259" key="3">
    <source>
        <dbReference type="Pfam" id="PF02470"/>
    </source>
</evidence>
<sequence length="314" mass="33991">MKIAKEVRIGLVVAIAILVFFTGFYFLKGSNLFSGENNFYADYDNVQGLTPSAVVQIKGVNVGKVTDINLDSKVRVTLAIDKKVHIPVGTKAELISLDLLGTKAIRLDLTNSSEYAKNGDVLPAAVESGIIDNISSEISPLVTDVRATVAMLDSVLTGINGIVNKQTQENIAGSIASLNETMHHFSSLSNRLDKESEQIAGIVDNANSITTNLKDNNEHISNILKNAEATTDQLSKAPIEQTVKNLQSTSDQLNTLMAKINNGEGSAGMLVNDKQLYNELTQALAKMKELMADLKSHPSRYINVSVFGKKQKDK</sequence>
<dbReference type="Pfam" id="PF02470">
    <property type="entry name" value="MlaD"/>
    <property type="match status" value="1"/>
</dbReference>
<dbReference type="InterPro" id="IPR003399">
    <property type="entry name" value="Mce/MlaD"/>
</dbReference>
<proteinExistence type="predicted"/>
<dbReference type="InterPro" id="IPR052336">
    <property type="entry name" value="MlaD_Phospholipid_Transporter"/>
</dbReference>
<feature type="coiled-coil region" evidence="1">
    <location>
        <begin position="239"/>
        <end position="297"/>
    </location>
</feature>
<feature type="domain" description="Mce/MlaD" evidence="3">
    <location>
        <begin position="37"/>
        <end position="108"/>
    </location>
</feature>
<dbReference type="PANTHER" id="PTHR33371">
    <property type="entry name" value="INTERMEMBRANE PHOSPHOLIPID TRANSPORT SYSTEM BINDING PROTEIN MLAD-RELATED"/>
    <property type="match status" value="1"/>
</dbReference>
<name>A0A2W2B004_9BACT</name>
<keyword evidence="2" id="KW-0472">Membrane</keyword>